<evidence type="ECO:0000313" key="1">
    <source>
        <dbReference type="EMBL" id="CAH1424274.1"/>
    </source>
</evidence>
<name>A0AAU9MDL7_9ASTR</name>
<proteinExistence type="predicted"/>
<organism evidence="1 2">
    <name type="scientific">Lactuca virosa</name>
    <dbReference type="NCBI Taxonomy" id="75947"/>
    <lineage>
        <taxon>Eukaryota</taxon>
        <taxon>Viridiplantae</taxon>
        <taxon>Streptophyta</taxon>
        <taxon>Embryophyta</taxon>
        <taxon>Tracheophyta</taxon>
        <taxon>Spermatophyta</taxon>
        <taxon>Magnoliopsida</taxon>
        <taxon>eudicotyledons</taxon>
        <taxon>Gunneridae</taxon>
        <taxon>Pentapetalae</taxon>
        <taxon>asterids</taxon>
        <taxon>campanulids</taxon>
        <taxon>Asterales</taxon>
        <taxon>Asteraceae</taxon>
        <taxon>Cichorioideae</taxon>
        <taxon>Cichorieae</taxon>
        <taxon>Lactucinae</taxon>
        <taxon>Lactuca</taxon>
    </lineage>
</organism>
<dbReference type="AlphaFoldDB" id="A0AAU9MDL7"/>
<dbReference type="EMBL" id="CAKMRJ010001477">
    <property type="protein sequence ID" value="CAH1424274.1"/>
    <property type="molecule type" value="Genomic_DNA"/>
</dbReference>
<dbReference type="Proteomes" id="UP001157418">
    <property type="component" value="Unassembled WGS sequence"/>
</dbReference>
<comment type="caution">
    <text evidence="1">The sequence shown here is derived from an EMBL/GenBank/DDBJ whole genome shotgun (WGS) entry which is preliminary data.</text>
</comment>
<protein>
    <recommendedName>
        <fullName evidence="3">RNA-directed RNA polymerase</fullName>
    </recommendedName>
</protein>
<gene>
    <name evidence="1" type="ORF">LVIROSA_LOCUS11492</name>
</gene>
<evidence type="ECO:0000313" key="2">
    <source>
        <dbReference type="Proteomes" id="UP001157418"/>
    </source>
</evidence>
<evidence type="ECO:0008006" key="3">
    <source>
        <dbReference type="Google" id="ProtNLM"/>
    </source>
</evidence>
<accession>A0AAU9MDL7</accession>
<keyword evidence="2" id="KW-1185">Reference proteome</keyword>
<reference evidence="1 2" key="1">
    <citation type="submission" date="2022-01" db="EMBL/GenBank/DDBJ databases">
        <authorList>
            <person name="Xiong W."/>
            <person name="Schranz E."/>
        </authorList>
    </citation>
    <scope>NUCLEOTIDE SEQUENCE [LARGE SCALE GENOMIC DNA]</scope>
</reference>
<sequence>MHGETQVHVNTVSGGSKISQKLTYANVVKGDTVKPNKAGILLNLEGKDIVNDLALKPSVFCQVRSVRSIPKLLLLLKEEGFHDIQIKYLGGDWVYVDFESDLVCTKFKKSSSVGAYFSNFRPVVNGFKVLKRVVWIEILGLPCCA</sequence>